<sequence length="110" mass="12690">MTLFALIRKKLTEFKYQYYGLNIIQEVSAERFHLIISQYIERGWELSGEYNELGAGLSHWSCRLRKGTSTLNCEWHEATQGNFIGPQRIVFGLGQEFGFTANKVPQLLDS</sequence>
<dbReference type="AlphaFoldDB" id="G4QNF8"/>
<evidence type="ECO:0000313" key="2">
    <source>
        <dbReference type="Proteomes" id="UP000009282"/>
    </source>
</evidence>
<dbReference type="KEGG" id="gni:GNIT_3668"/>
<proteinExistence type="predicted"/>
<gene>
    <name evidence="1" type="ordered locus">GNIT_3668</name>
</gene>
<keyword evidence="2" id="KW-1185">Reference proteome</keyword>
<organism evidence="1 2">
    <name type="scientific">Glaciecola nitratireducens (strain JCM 12485 / KCTC 12276 / FR1064)</name>
    <dbReference type="NCBI Taxonomy" id="1085623"/>
    <lineage>
        <taxon>Bacteria</taxon>
        <taxon>Pseudomonadati</taxon>
        <taxon>Pseudomonadota</taxon>
        <taxon>Gammaproteobacteria</taxon>
        <taxon>Alteromonadales</taxon>
        <taxon>Alteromonadaceae</taxon>
        <taxon>Brumicola</taxon>
    </lineage>
</organism>
<dbReference type="STRING" id="1085623.GNIT_3668"/>
<evidence type="ECO:0000313" key="1">
    <source>
        <dbReference type="EMBL" id="AEP31762.1"/>
    </source>
</evidence>
<dbReference type="HOGENOM" id="CLU_2167369_0_0_6"/>
<dbReference type="EMBL" id="CP003060">
    <property type="protein sequence ID" value="AEP31762.1"/>
    <property type="molecule type" value="Genomic_DNA"/>
</dbReference>
<protein>
    <submittedName>
        <fullName evidence="1">Uncharacterized protein</fullName>
    </submittedName>
</protein>
<reference evidence="1 2" key="1">
    <citation type="journal article" date="2011" name="J. Bacteriol.">
        <title>Complete genome sequence of seawater bacterium Glaciecola nitratireducens FR1064T.</title>
        <authorList>
            <person name="Bian F."/>
            <person name="Qin Q.L."/>
            <person name="Xie B.B."/>
            <person name="Shu Y.L."/>
            <person name="Zhang X.Y."/>
            <person name="Yu Y."/>
            <person name="Chen B."/>
            <person name="Chen X.L."/>
            <person name="Zhou B.C."/>
            <person name="Zhang Y.Z."/>
        </authorList>
    </citation>
    <scope>NUCLEOTIDE SEQUENCE [LARGE SCALE GENOMIC DNA]</scope>
    <source>
        <strain evidence="2">JCM 12485 / KCTC 12276 / FR1064</strain>
    </source>
</reference>
<name>G4QNF8_GLANF</name>
<accession>G4QNF8</accession>
<dbReference type="Proteomes" id="UP000009282">
    <property type="component" value="Chromosome"/>
</dbReference>
<dbReference type="OrthoDB" id="9156272at2"/>
<dbReference type="eggNOG" id="ENOG50348D0">
    <property type="taxonomic scope" value="Bacteria"/>
</dbReference>